<dbReference type="EMBL" id="WIWI01000007">
    <property type="protein sequence ID" value="MQT88210.1"/>
    <property type="molecule type" value="Genomic_DNA"/>
</dbReference>
<feature type="domain" description="Transposase IS4-like" evidence="1">
    <location>
        <begin position="90"/>
        <end position="242"/>
    </location>
</feature>
<sequence>MPRLLLSDELWSKLEKILLQESIYNKRDLRMTVEGMLYRMRVGCPWRDLPEAFGCWNSIYKRFNAWSAGGKWLRVFKVLVNEPDLEWEFIDGSYVKAHQHSAGAASGEIEAIGKSRAGNTTKIHLAIDAYGLPIEFVITGGEVNDCTAAPELIAKLPHAEAIVADKGYDSSRIREQIEAKGSKAVIPRRRNSVKGNADLDRGLYRYRHLVENAFARLKHYRAVASRYDKLKRNYESVVAMACGVLWLPM</sequence>
<evidence type="ECO:0000259" key="2">
    <source>
        <dbReference type="Pfam" id="PF13340"/>
    </source>
</evidence>
<proteinExistence type="predicted"/>
<dbReference type="AlphaFoldDB" id="A0A7X1XAX8"/>
<evidence type="ECO:0000313" key="5">
    <source>
        <dbReference type="Proteomes" id="UP000441404"/>
    </source>
</evidence>
<dbReference type="Pfam" id="PF01609">
    <property type="entry name" value="DDE_Tnp_1"/>
    <property type="match status" value="1"/>
</dbReference>
<organism evidence="4 6">
    <name type="scientific">Pseudomonas helleri</name>
    <dbReference type="NCBI Taxonomy" id="1608996"/>
    <lineage>
        <taxon>Bacteria</taxon>
        <taxon>Pseudomonadati</taxon>
        <taxon>Pseudomonadota</taxon>
        <taxon>Gammaproteobacteria</taxon>
        <taxon>Pseudomonadales</taxon>
        <taxon>Pseudomonadaceae</taxon>
        <taxon>Pseudomonas</taxon>
    </lineage>
</organism>
<accession>A0A7X1XAX8</accession>
<evidence type="ECO:0000259" key="1">
    <source>
        <dbReference type="Pfam" id="PF01609"/>
    </source>
</evidence>
<dbReference type="Proteomes" id="UP000489190">
    <property type="component" value="Unassembled WGS sequence"/>
</dbReference>
<evidence type="ECO:0000313" key="3">
    <source>
        <dbReference type="EMBL" id="MQT49395.1"/>
    </source>
</evidence>
<feature type="domain" description="Insertion element IS402-like" evidence="2">
    <location>
        <begin position="6"/>
        <end position="76"/>
    </location>
</feature>
<dbReference type="InterPro" id="IPR002559">
    <property type="entry name" value="Transposase_11"/>
</dbReference>
<protein>
    <submittedName>
        <fullName evidence="4">IS5 family transposase</fullName>
    </submittedName>
</protein>
<dbReference type="InterPro" id="IPR025161">
    <property type="entry name" value="IS402-like_dom"/>
</dbReference>
<dbReference type="Pfam" id="PF13340">
    <property type="entry name" value="DUF4096"/>
    <property type="match status" value="1"/>
</dbReference>
<dbReference type="Proteomes" id="UP000441404">
    <property type="component" value="Unassembled WGS sequence"/>
</dbReference>
<name>A0A7X1XAX8_9PSED</name>
<dbReference type="NCBIfam" id="NF033580">
    <property type="entry name" value="transpos_IS5_3"/>
    <property type="match status" value="1"/>
</dbReference>
<dbReference type="PANTHER" id="PTHR30007">
    <property type="entry name" value="PHP DOMAIN PROTEIN"/>
    <property type="match status" value="1"/>
</dbReference>
<dbReference type="GO" id="GO:0006313">
    <property type="term" value="P:DNA transposition"/>
    <property type="evidence" value="ECO:0007669"/>
    <property type="project" value="InterPro"/>
</dbReference>
<dbReference type="RefSeq" id="WP_153326732.1">
    <property type="nucleotide sequence ID" value="NZ_WIWI01000007.1"/>
</dbReference>
<dbReference type="GO" id="GO:0003677">
    <property type="term" value="F:DNA binding"/>
    <property type="evidence" value="ECO:0007669"/>
    <property type="project" value="InterPro"/>
</dbReference>
<gene>
    <name evidence="4" type="ORF">GHO39_03470</name>
    <name evidence="3" type="ORF">GHO40_22070</name>
</gene>
<evidence type="ECO:0000313" key="6">
    <source>
        <dbReference type="Proteomes" id="UP000489190"/>
    </source>
</evidence>
<dbReference type="PANTHER" id="PTHR30007:SF1">
    <property type="entry name" value="BLR1914 PROTEIN"/>
    <property type="match status" value="1"/>
</dbReference>
<dbReference type="EMBL" id="WIWJ01000053">
    <property type="protein sequence ID" value="MQT49395.1"/>
    <property type="molecule type" value="Genomic_DNA"/>
</dbReference>
<reference evidence="5 6" key="1">
    <citation type="submission" date="2019-10" db="EMBL/GenBank/DDBJ databases">
        <title>Evaluation of single-gene subtyping targets for Pseudomonas.</title>
        <authorList>
            <person name="Reichler S.J."/>
            <person name="Orsi R.H."/>
            <person name="Wiedmann M."/>
            <person name="Martin N.H."/>
            <person name="Murphy S.I."/>
        </authorList>
    </citation>
    <scope>NUCLEOTIDE SEQUENCE [LARGE SCALE GENOMIC DNA]</scope>
    <source>
        <strain evidence="4 6">FSL R10-3254</strain>
        <strain evidence="3 5">FSL R10-3257</strain>
    </source>
</reference>
<evidence type="ECO:0000313" key="4">
    <source>
        <dbReference type="EMBL" id="MQT88210.1"/>
    </source>
</evidence>
<comment type="caution">
    <text evidence="4">The sequence shown here is derived from an EMBL/GenBank/DDBJ whole genome shotgun (WGS) entry which is preliminary data.</text>
</comment>
<dbReference type="GO" id="GO:0004803">
    <property type="term" value="F:transposase activity"/>
    <property type="evidence" value="ECO:0007669"/>
    <property type="project" value="InterPro"/>
</dbReference>